<reference evidence="3" key="1">
    <citation type="submission" date="2016-10" db="EMBL/GenBank/DDBJ databases">
        <authorList>
            <person name="Varghese N."/>
            <person name="Submissions S."/>
        </authorList>
    </citation>
    <scope>NUCLEOTIDE SEQUENCE [LARGE SCALE GENOMIC DNA]</scope>
    <source>
        <strain evidence="3">LMG 24000</strain>
    </source>
</reference>
<sequence length="78" mass="8054">MNPDSELASAEPGDSAAGTSSVPSGLFEAAGHKKGTRLSTSLALGFARLFGLELFLTDIVTPHPATSPDPTISLDQER</sequence>
<dbReference type="Proteomes" id="UP000198638">
    <property type="component" value="Unassembled WGS sequence"/>
</dbReference>
<dbReference type="EMBL" id="FNRQ01000003">
    <property type="protein sequence ID" value="SEA81982.1"/>
    <property type="molecule type" value="Genomic_DNA"/>
</dbReference>
<proteinExistence type="predicted"/>
<accession>A0A1H4ECG8</accession>
<gene>
    <name evidence="2" type="ORF">SAMN05192564_103225</name>
</gene>
<dbReference type="AlphaFoldDB" id="A0A1H4ECG8"/>
<dbReference type="STRING" id="83784.SAMN05192564_103225"/>
<evidence type="ECO:0000313" key="2">
    <source>
        <dbReference type="EMBL" id="SEA81982.1"/>
    </source>
</evidence>
<feature type="region of interest" description="Disordered" evidence="1">
    <location>
        <begin position="1"/>
        <end position="27"/>
    </location>
</feature>
<dbReference type="RefSeq" id="WP_090533336.1">
    <property type="nucleotide sequence ID" value="NZ_FNRQ01000003.1"/>
</dbReference>
<protein>
    <submittedName>
        <fullName evidence="2">Uncharacterized protein</fullName>
    </submittedName>
</protein>
<evidence type="ECO:0000256" key="1">
    <source>
        <dbReference type="SAM" id="MobiDB-lite"/>
    </source>
</evidence>
<keyword evidence="3" id="KW-1185">Reference proteome</keyword>
<name>A0A1H4ECG8_9BURK</name>
<organism evidence="2 3">
    <name type="scientific">Paraburkholderia sartisoli</name>
    <dbReference type="NCBI Taxonomy" id="83784"/>
    <lineage>
        <taxon>Bacteria</taxon>
        <taxon>Pseudomonadati</taxon>
        <taxon>Pseudomonadota</taxon>
        <taxon>Betaproteobacteria</taxon>
        <taxon>Burkholderiales</taxon>
        <taxon>Burkholderiaceae</taxon>
        <taxon>Paraburkholderia</taxon>
    </lineage>
</organism>
<evidence type="ECO:0000313" key="3">
    <source>
        <dbReference type="Proteomes" id="UP000198638"/>
    </source>
</evidence>